<dbReference type="GO" id="GO:0052621">
    <property type="term" value="F:diguanylate cyclase activity"/>
    <property type="evidence" value="ECO:0007669"/>
    <property type="project" value="UniProtKB-EC"/>
</dbReference>
<evidence type="ECO:0000256" key="1">
    <source>
        <dbReference type="ARBA" id="ARBA00012528"/>
    </source>
</evidence>
<dbReference type="PANTHER" id="PTHR45138:SF9">
    <property type="entry name" value="DIGUANYLATE CYCLASE DGCM-RELATED"/>
    <property type="match status" value="1"/>
</dbReference>
<accession>A0A5C4S1V2</accession>
<keyword evidence="5" id="KW-1185">Reference proteome</keyword>
<dbReference type="InterPro" id="IPR050469">
    <property type="entry name" value="Diguanylate_Cyclase"/>
</dbReference>
<reference evidence="4 5" key="1">
    <citation type="submission" date="2019-05" db="EMBL/GenBank/DDBJ databases">
        <title>Draft Whole-Genome sequence of the green sulfur bacterium Prosthecochloris vibrioformis DSM 260.</title>
        <authorList>
            <person name="Meyer T.E."/>
            <person name="Kyndt J.A."/>
        </authorList>
    </citation>
    <scope>NUCLEOTIDE SEQUENCE [LARGE SCALE GENOMIC DNA]</scope>
    <source>
        <strain evidence="4 5">DSM 260</strain>
    </source>
</reference>
<dbReference type="CDD" id="cd01949">
    <property type="entry name" value="GGDEF"/>
    <property type="match status" value="1"/>
</dbReference>
<organism evidence="4 5">
    <name type="scientific">Prosthecochloris vibrioformis</name>
    <name type="common">Chlorobium vibrioforme</name>
    <dbReference type="NCBI Taxonomy" id="1098"/>
    <lineage>
        <taxon>Bacteria</taxon>
        <taxon>Pseudomonadati</taxon>
        <taxon>Chlorobiota</taxon>
        <taxon>Chlorobiia</taxon>
        <taxon>Chlorobiales</taxon>
        <taxon>Chlorobiaceae</taxon>
        <taxon>Prosthecochloris</taxon>
    </lineage>
</organism>
<dbReference type="Pfam" id="PF00990">
    <property type="entry name" value="GGDEF"/>
    <property type="match status" value="1"/>
</dbReference>
<dbReference type="AlphaFoldDB" id="A0A5C4S1V2"/>
<dbReference type="EC" id="2.7.7.65" evidence="1"/>
<evidence type="ECO:0000313" key="5">
    <source>
        <dbReference type="Proteomes" id="UP000309544"/>
    </source>
</evidence>
<dbReference type="PROSITE" id="PS50887">
    <property type="entry name" value="GGDEF"/>
    <property type="match status" value="1"/>
</dbReference>
<dbReference type="InterPro" id="IPR043128">
    <property type="entry name" value="Rev_trsase/Diguanyl_cyclase"/>
</dbReference>
<gene>
    <name evidence="4" type="ORF">FGF68_05520</name>
</gene>
<sequence>MFALILLGGSFWFISYHQALQERAEDVQFLYKDMLDFRSDLTMITERLKADNCSPAVVAEAARNARLLQFRTYSFLRRAEKNSLPGIARWLASQQVLLTRVLDEMENSGNASSDIIGVMTLQLDEVILKTGVELRHAHGDVSEALQQFLLVALSLLVLLSAGAVSIVAHTYRQTVVPLHQLALKLRRLNKDLPESIHDTVEDVRKYRPSELSGDISAISETIVTFCNDLEMKNKKLDELFIKDEKTNLYNYRHFKEHLIVDVARARRYGDAVSLAMLDLDHFKTYNDANGHIAGDQVLERIAEIILEECRSTDIPARFGGEEFAVLFPRTDSLTAHRIIDRLRAVVSAEPFNNRHVQPDGKLTISAGIATYPSDARDWFDLVNNADKALYHAKTTGRNKVFNFQQLAAFSAAE</sequence>
<protein>
    <recommendedName>
        <fullName evidence="1">diguanylate cyclase</fullName>
        <ecNumber evidence="1">2.7.7.65</ecNumber>
    </recommendedName>
</protein>
<feature type="domain" description="GGDEF" evidence="3">
    <location>
        <begin position="270"/>
        <end position="405"/>
    </location>
</feature>
<dbReference type="SUPFAM" id="SSF55073">
    <property type="entry name" value="Nucleotide cyclase"/>
    <property type="match status" value="1"/>
</dbReference>
<dbReference type="NCBIfam" id="TIGR00254">
    <property type="entry name" value="GGDEF"/>
    <property type="match status" value="1"/>
</dbReference>
<comment type="caution">
    <text evidence="4">The sequence shown here is derived from an EMBL/GenBank/DDBJ whole genome shotgun (WGS) entry which is preliminary data.</text>
</comment>
<dbReference type="InterPro" id="IPR000160">
    <property type="entry name" value="GGDEF_dom"/>
</dbReference>
<dbReference type="PANTHER" id="PTHR45138">
    <property type="entry name" value="REGULATORY COMPONENTS OF SENSORY TRANSDUCTION SYSTEM"/>
    <property type="match status" value="1"/>
</dbReference>
<dbReference type="InterPro" id="IPR029787">
    <property type="entry name" value="Nucleotide_cyclase"/>
</dbReference>
<dbReference type="EMBL" id="VDCI01000003">
    <property type="protein sequence ID" value="TNJ37107.1"/>
    <property type="molecule type" value="Genomic_DNA"/>
</dbReference>
<name>A0A5C4S1V2_PROVB</name>
<evidence type="ECO:0000259" key="3">
    <source>
        <dbReference type="PROSITE" id="PS50887"/>
    </source>
</evidence>
<dbReference type="Gene3D" id="3.30.70.270">
    <property type="match status" value="1"/>
</dbReference>
<dbReference type="FunFam" id="3.30.70.270:FF:000001">
    <property type="entry name" value="Diguanylate cyclase domain protein"/>
    <property type="match status" value="1"/>
</dbReference>
<dbReference type="SMART" id="SM00267">
    <property type="entry name" value="GGDEF"/>
    <property type="match status" value="1"/>
</dbReference>
<evidence type="ECO:0000313" key="4">
    <source>
        <dbReference type="EMBL" id="TNJ37107.1"/>
    </source>
</evidence>
<evidence type="ECO:0000256" key="2">
    <source>
        <dbReference type="ARBA" id="ARBA00034247"/>
    </source>
</evidence>
<dbReference type="Proteomes" id="UP000309544">
    <property type="component" value="Unassembled WGS sequence"/>
</dbReference>
<comment type="catalytic activity">
    <reaction evidence="2">
        <text>2 GTP = 3',3'-c-di-GMP + 2 diphosphate</text>
        <dbReference type="Rhea" id="RHEA:24898"/>
        <dbReference type="ChEBI" id="CHEBI:33019"/>
        <dbReference type="ChEBI" id="CHEBI:37565"/>
        <dbReference type="ChEBI" id="CHEBI:58805"/>
        <dbReference type="EC" id="2.7.7.65"/>
    </reaction>
</comment>
<proteinExistence type="predicted"/>